<dbReference type="SUPFAM" id="SSF75011">
    <property type="entry name" value="3-carboxy-cis,cis-mucoante lactonizing enzyme"/>
    <property type="match status" value="1"/>
</dbReference>
<dbReference type="Proteomes" id="UP000190852">
    <property type="component" value="Unassembled WGS sequence"/>
</dbReference>
<sequence>MKKIDLLLGWLFSAAFFFTLTSCESDDQPVVVEVPEQTEGVFVLNRGPQGSNSSALTYFDSESKTVVSDVFASLNGRKLGDSAEQLLVYGGKMYATVYGSYQIEVMDKKGKSLKTITSKNTDNSFHQPRCMASGNGKVYVTFFDGYVGIVDTTSLEVTKIAPVGLNPEQLTLANNKIYVAVSEGLNYPNTGTKVAVLDATTLAEVTKIDVLKNPTEILSDSQGDVYVISLGDYGYTVNNTLQRIDKQTQKSTVLMEATTMTMRNDTLYAIYSLWGKPVTDYIKYDCKNESVVTTNFLKDAIIYPEKASPACLDVDPVTGNIYIGVTDYKTNSDIYIFSPEGKQLNKFEAGSDPRVVAFISNK</sequence>
<evidence type="ECO:0000313" key="3">
    <source>
        <dbReference type="Proteomes" id="UP000190852"/>
    </source>
</evidence>
<gene>
    <name evidence="2" type="ORF">SAMN05660349_02774</name>
</gene>
<reference evidence="3" key="1">
    <citation type="submission" date="2017-02" db="EMBL/GenBank/DDBJ databases">
        <authorList>
            <person name="Varghese N."/>
            <person name="Submissions S."/>
        </authorList>
    </citation>
    <scope>NUCLEOTIDE SEQUENCE [LARGE SCALE GENOMIC DNA]</scope>
    <source>
        <strain evidence="3">DSM 24967</strain>
    </source>
</reference>
<evidence type="ECO:0000313" key="2">
    <source>
        <dbReference type="EMBL" id="SKB78688.1"/>
    </source>
</evidence>
<keyword evidence="3" id="KW-1185">Reference proteome</keyword>
<accession>A0A1T5E3V5</accession>
<feature type="chain" id="PRO_5012572235" description="40-residue YVTN family beta-propeller repeat-containing protein" evidence="1">
    <location>
        <begin position="23"/>
        <end position="362"/>
    </location>
</feature>
<dbReference type="AlphaFoldDB" id="A0A1T5E3V5"/>
<keyword evidence="1" id="KW-0732">Signal</keyword>
<dbReference type="PANTHER" id="PTHR47197">
    <property type="entry name" value="PROTEIN NIRF"/>
    <property type="match status" value="1"/>
</dbReference>
<name>A0A1T5E3V5_9BACT</name>
<dbReference type="Pfam" id="PF16819">
    <property type="entry name" value="DUF5074"/>
    <property type="match status" value="1"/>
</dbReference>
<dbReference type="EMBL" id="FUYQ01000023">
    <property type="protein sequence ID" value="SKB78688.1"/>
    <property type="molecule type" value="Genomic_DNA"/>
</dbReference>
<dbReference type="PROSITE" id="PS51257">
    <property type="entry name" value="PROKAR_LIPOPROTEIN"/>
    <property type="match status" value="1"/>
</dbReference>
<dbReference type="PANTHER" id="PTHR47197:SF3">
    <property type="entry name" value="DIHYDRO-HEME D1 DEHYDROGENASE"/>
    <property type="match status" value="1"/>
</dbReference>
<dbReference type="RefSeq" id="WP_079684195.1">
    <property type="nucleotide sequence ID" value="NZ_FUYQ01000023.1"/>
</dbReference>
<dbReference type="InterPro" id="IPR031815">
    <property type="entry name" value="DUF5074"/>
</dbReference>
<dbReference type="InterPro" id="IPR015943">
    <property type="entry name" value="WD40/YVTN_repeat-like_dom_sf"/>
</dbReference>
<feature type="signal peptide" evidence="1">
    <location>
        <begin position="1"/>
        <end position="22"/>
    </location>
</feature>
<evidence type="ECO:0008006" key="4">
    <source>
        <dbReference type="Google" id="ProtNLM"/>
    </source>
</evidence>
<organism evidence="2 3">
    <name type="scientific">Parabacteroides chartae</name>
    <dbReference type="NCBI Taxonomy" id="1037355"/>
    <lineage>
        <taxon>Bacteria</taxon>
        <taxon>Pseudomonadati</taxon>
        <taxon>Bacteroidota</taxon>
        <taxon>Bacteroidia</taxon>
        <taxon>Bacteroidales</taxon>
        <taxon>Tannerellaceae</taxon>
        <taxon>Parabacteroides</taxon>
    </lineage>
</organism>
<protein>
    <recommendedName>
        <fullName evidence="4">40-residue YVTN family beta-propeller repeat-containing protein</fullName>
    </recommendedName>
</protein>
<dbReference type="Gene3D" id="2.130.10.10">
    <property type="entry name" value="YVTN repeat-like/Quinoprotein amine dehydrogenase"/>
    <property type="match status" value="1"/>
</dbReference>
<dbReference type="InterPro" id="IPR051200">
    <property type="entry name" value="Host-pathogen_enzymatic-act"/>
</dbReference>
<proteinExistence type="predicted"/>
<evidence type="ECO:0000256" key="1">
    <source>
        <dbReference type="SAM" id="SignalP"/>
    </source>
</evidence>